<feature type="domain" description="OLD protein-like TOPRIM" evidence="3">
    <location>
        <begin position="519"/>
        <end position="585"/>
    </location>
</feature>
<feature type="region of interest" description="Disordered" evidence="1">
    <location>
        <begin position="759"/>
        <end position="778"/>
    </location>
</feature>
<dbReference type="InterPro" id="IPR027417">
    <property type="entry name" value="P-loop_NTPase"/>
</dbReference>
<dbReference type="InterPro" id="IPR041685">
    <property type="entry name" value="AAA_GajA/Old/RecF-like"/>
</dbReference>
<dbReference type="OrthoDB" id="3322489at2"/>
<evidence type="ECO:0000313" key="5">
    <source>
        <dbReference type="Proteomes" id="UP000246145"/>
    </source>
</evidence>
<dbReference type="Pfam" id="PF13175">
    <property type="entry name" value="AAA_15"/>
    <property type="match status" value="2"/>
</dbReference>
<proteinExistence type="predicted"/>
<dbReference type="Gene3D" id="3.40.50.300">
    <property type="entry name" value="P-loop containing nucleotide triphosphate hydrolases"/>
    <property type="match status" value="1"/>
</dbReference>
<dbReference type="InterPro" id="IPR034139">
    <property type="entry name" value="TOPRIM_OLD"/>
</dbReference>
<gene>
    <name evidence="4" type="ORF">C7440_1625</name>
</gene>
<protein>
    <submittedName>
        <fullName evidence="4">Putative ATP-dependent endonuclease of OLD family</fullName>
    </submittedName>
</protein>
<dbReference type="InterPro" id="IPR051396">
    <property type="entry name" value="Bact_Antivir_Def_Nuclease"/>
</dbReference>
<accession>A0A2U1CMC3</accession>
<keyword evidence="4" id="KW-0540">Nuclease</keyword>
<dbReference type="PANTHER" id="PTHR43581:SF2">
    <property type="entry name" value="EXCINUCLEASE ATPASE SUBUNIT"/>
    <property type="match status" value="1"/>
</dbReference>
<dbReference type="SUPFAM" id="SSF52540">
    <property type="entry name" value="P-loop containing nucleoside triphosphate hydrolases"/>
    <property type="match status" value="1"/>
</dbReference>
<keyword evidence="5" id="KW-1185">Reference proteome</keyword>
<evidence type="ECO:0000259" key="2">
    <source>
        <dbReference type="Pfam" id="PF13175"/>
    </source>
</evidence>
<evidence type="ECO:0000259" key="3">
    <source>
        <dbReference type="Pfam" id="PF20469"/>
    </source>
</evidence>
<sequence>MRIEFVEIANFRKLLSTRVGLSSNKTVFVGANNSGKTSAITALRYFLVDRGHSRFCLNDLTLAHWPIINAMGTTWEEAHTNNEVLPAPNWDPVLPLLDVWLQVAVNEVHYVQKILPTLDWDGGRLGVRMRLEPRDAEQLQQEYLNARAQAVALQAAGAALAAEQGKAVDEFQVAIWPQNLIDFLQRRLKTLFTVRAYILDPAACVAPEHGRARPQALDGSEPIDGDPFYGLIRIDEISAQRGFGMEGERDDESDDITAGRSGSRKLSVQLRQYYTRHLDPYENPDAQDLLALKAIEEAQQAFNLRLSDGFKGPLMEMHKLGYPGVTDPKLNISTRLRPVEGLNHDAAVQFIVPIRDGGNTANLYLPEDSNGLGYQNLISMVFRLMAFRDSWMRVGKAKHKASDDTIIPPLHLVLIEEPEVHLHTQVQQVFIRQAHKILRNHPNLGNGPNFVTQMVVSTHSSHIAHECEFDSLRYFRRLPGGDKAIPTSCVVNLENAFGADLDTKRFVTRYLRVTHCDLFFADAAVLIEGPAERILIPNFVNSHAEFQKLSESYITWLEIGGSHAHKLRSLVEKIGLTTLVITDIDSCNAEGASAPPVRGANYTTRNATLRTWWPLINELDPLLDKPENEKVKTYADENFSVRVAYQSPIQATFKGEAAEALSYTLEDAIVMANLDLFATMAGTGLIAKFRTAIADSANLAALSEALKAALQGGGKAEFALDLLEIENPLSLRPPNYIKDGLVWLADQLEQKQSELGLVQSAGNDDGQPERDMPVEAVA</sequence>
<dbReference type="PANTHER" id="PTHR43581">
    <property type="entry name" value="ATP/GTP PHOSPHATASE"/>
    <property type="match status" value="1"/>
</dbReference>
<keyword evidence="4" id="KW-0255">Endonuclease</keyword>
<feature type="domain" description="Endonuclease GajA/Old nuclease/RecF-like AAA" evidence="2">
    <location>
        <begin position="1"/>
        <end position="50"/>
    </location>
</feature>
<comment type="caution">
    <text evidence="4">The sequence shown here is derived from an EMBL/GenBank/DDBJ whole genome shotgun (WGS) entry which is preliminary data.</text>
</comment>
<dbReference type="CDD" id="cd01026">
    <property type="entry name" value="TOPRIM_OLD"/>
    <property type="match status" value="1"/>
</dbReference>
<dbReference type="AlphaFoldDB" id="A0A2U1CMC3"/>
<feature type="compositionally biased region" description="Basic and acidic residues" evidence="1">
    <location>
        <begin position="767"/>
        <end position="778"/>
    </location>
</feature>
<dbReference type="EMBL" id="QEKO01000002">
    <property type="protein sequence ID" value="PVY62134.1"/>
    <property type="molecule type" value="Genomic_DNA"/>
</dbReference>
<dbReference type="Pfam" id="PF20469">
    <property type="entry name" value="OLD-like_TOPRIM"/>
    <property type="match status" value="1"/>
</dbReference>
<name>A0A2U1CMC3_9BURK</name>
<organism evidence="4 5">
    <name type="scientific">Pusillimonas noertemannii</name>
    <dbReference type="NCBI Taxonomy" id="305977"/>
    <lineage>
        <taxon>Bacteria</taxon>
        <taxon>Pseudomonadati</taxon>
        <taxon>Pseudomonadota</taxon>
        <taxon>Betaproteobacteria</taxon>
        <taxon>Burkholderiales</taxon>
        <taxon>Alcaligenaceae</taxon>
        <taxon>Pusillimonas</taxon>
    </lineage>
</organism>
<reference evidence="4 5" key="1">
    <citation type="submission" date="2018-04" db="EMBL/GenBank/DDBJ databases">
        <title>Genomic Encyclopedia of Type Strains, Phase IV (KMG-IV): sequencing the most valuable type-strain genomes for metagenomic binning, comparative biology and taxonomic classification.</title>
        <authorList>
            <person name="Goeker M."/>
        </authorList>
    </citation>
    <scope>NUCLEOTIDE SEQUENCE [LARGE SCALE GENOMIC DNA]</scope>
    <source>
        <strain evidence="4 5">DSM 10065</strain>
    </source>
</reference>
<dbReference type="RefSeq" id="WP_116518126.1">
    <property type="nucleotide sequence ID" value="NZ_JACCEX010000002.1"/>
</dbReference>
<feature type="domain" description="Endonuclease GajA/Old nuclease/RecF-like AAA" evidence="2">
    <location>
        <begin position="266"/>
        <end position="464"/>
    </location>
</feature>
<evidence type="ECO:0000313" key="4">
    <source>
        <dbReference type="EMBL" id="PVY62134.1"/>
    </source>
</evidence>
<dbReference type="Proteomes" id="UP000246145">
    <property type="component" value="Unassembled WGS sequence"/>
</dbReference>
<evidence type="ECO:0000256" key="1">
    <source>
        <dbReference type="SAM" id="MobiDB-lite"/>
    </source>
</evidence>
<keyword evidence="4" id="KW-0378">Hydrolase</keyword>
<dbReference type="GO" id="GO:0004519">
    <property type="term" value="F:endonuclease activity"/>
    <property type="evidence" value="ECO:0007669"/>
    <property type="project" value="UniProtKB-KW"/>
</dbReference>